<dbReference type="GO" id="GO:0036094">
    <property type="term" value="F:small molecule binding"/>
    <property type="evidence" value="ECO:0007669"/>
    <property type="project" value="InterPro"/>
</dbReference>
<dbReference type="InterPro" id="IPR002345">
    <property type="entry name" value="Lipocalin"/>
</dbReference>
<evidence type="ECO:0000256" key="6">
    <source>
        <dbReference type="ARBA" id="ARBA00023157"/>
    </source>
</evidence>
<dbReference type="PANTHER" id="PTHR11430">
    <property type="entry name" value="LIPOCALIN"/>
    <property type="match status" value="1"/>
</dbReference>
<evidence type="ECO:0000256" key="2">
    <source>
        <dbReference type="ARBA" id="ARBA00006889"/>
    </source>
</evidence>
<dbReference type="InterPro" id="IPR012674">
    <property type="entry name" value="Calycin"/>
</dbReference>
<comment type="similarity">
    <text evidence="2">Belongs to the calycin superfamily. Lipocalin family.</text>
</comment>
<dbReference type="InParanoid" id="A0A7N4P6X4"/>
<dbReference type="PANTHER" id="PTHR11430:SF76">
    <property type="entry name" value="MAJOR URINARY PROTEIN 1-RELATED"/>
    <property type="match status" value="1"/>
</dbReference>
<dbReference type="SUPFAM" id="SSF50814">
    <property type="entry name" value="Lipocalins"/>
    <property type="match status" value="1"/>
</dbReference>
<protein>
    <recommendedName>
        <fullName evidence="7">Lipocalin/cytosolic fatty-acid binding domain-containing protein</fullName>
    </recommendedName>
</protein>
<dbReference type="GO" id="GO:0005615">
    <property type="term" value="C:extracellular space"/>
    <property type="evidence" value="ECO:0007669"/>
    <property type="project" value="TreeGrafter"/>
</dbReference>
<dbReference type="GeneTree" id="ENSGT01050000244868"/>
<evidence type="ECO:0000259" key="7">
    <source>
        <dbReference type="Pfam" id="PF00061"/>
    </source>
</evidence>
<evidence type="ECO:0000256" key="5">
    <source>
        <dbReference type="ARBA" id="ARBA00022743"/>
    </source>
</evidence>
<comment type="subcellular location">
    <subcellularLocation>
        <location evidence="1">Secreted</location>
    </subcellularLocation>
</comment>
<dbReference type="InterPro" id="IPR002971">
    <property type="entry name" value="Maj_urinary"/>
</dbReference>
<dbReference type="PRINTS" id="PR01221">
    <property type="entry name" value="MAJORURINARY"/>
</dbReference>
<proteinExistence type="inferred from homology"/>
<sequence>MKILLLTFICGLQALNNDVKELPQLTGEWYTVALASNVSSKIEKGGSLEMYVHKIYYNEDGALCGDFFKEENGECTKFSVRTSQENDRLKVQYDGENDITIQHVDNECAMILLHNVNKNENTIWAELFGRTPYLPDKIKKQFQEMCENAAISKDQIRDLSNEGKLCSSLFSLCDLEEKNP</sequence>
<keyword evidence="9" id="KW-1185">Reference proteome</keyword>
<reference evidence="8" key="3">
    <citation type="submission" date="2025-09" db="UniProtKB">
        <authorList>
            <consortium name="Ensembl"/>
        </authorList>
    </citation>
    <scope>IDENTIFICATION</scope>
</reference>
<dbReference type="Gene3D" id="2.40.128.20">
    <property type="match status" value="1"/>
</dbReference>
<feature type="domain" description="Lipocalin/cytosolic fatty-acid binding" evidence="7">
    <location>
        <begin position="26"/>
        <end position="160"/>
    </location>
</feature>
<reference evidence="8 9" key="1">
    <citation type="journal article" date="2011" name="Proc. Natl. Acad. Sci. U.S.A.">
        <title>Genetic diversity and population structure of the endangered marsupial Sarcophilus harrisii (Tasmanian devil).</title>
        <authorList>
            <person name="Miller W."/>
            <person name="Hayes V.M."/>
            <person name="Ratan A."/>
            <person name="Petersen D.C."/>
            <person name="Wittekindt N.E."/>
            <person name="Miller J."/>
            <person name="Walenz B."/>
            <person name="Knight J."/>
            <person name="Qi J."/>
            <person name="Zhao F."/>
            <person name="Wang Q."/>
            <person name="Bedoya-Reina O.C."/>
            <person name="Katiyar N."/>
            <person name="Tomsho L.P."/>
            <person name="Kasson L.M."/>
            <person name="Hardie R.A."/>
            <person name="Woodbridge P."/>
            <person name="Tindall E.A."/>
            <person name="Bertelsen M.F."/>
            <person name="Dixon D."/>
            <person name="Pyecroft S."/>
            <person name="Helgen K.M."/>
            <person name="Lesk A.M."/>
            <person name="Pringle T.H."/>
            <person name="Patterson N."/>
            <person name="Zhang Y."/>
            <person name="Kreiss A."/>
            <person name="Woods G.M."/>
            <person name="Jones M.E."/>
            <person name="Schuster S.C."/>
        </authorList>
    </citation>
    <scope>NUCLEOTIDE SEQUENCE [LARGE SCALE GENOMIC DNA]</scope>
</reference>
<organism evidence="8 9">
    <name type="scientific">Sarcophilus harrisii</name>
    <name type="common">Tasmanian devil</name>
    <name type="synonym">Sarcophilus laniarius</name>
    <dbReference type="NCBI Taxonomy" id="9305"/>
    <lineage>
        <taxon>Eukaryota</taxon>
        <taxon>Metazoa</taxon>
        <taxon>Chordata</taxon>
        <taxon>Craniata</taxon>
        <taxon>Vertebrata</taxon>
        <taxon>Euteleostomi</taxon>
        <taxon>Mammalia</taxon>
        <taxon>Metatheria</taxon>
        <taxon>Dasyuromorphia</taxon>
        <taxon>Dasyuridae</taxon>
        <taxon>Sarcophilus</taxon>
    </lineage>
</organism>
<keyword evidence="6" id="KW-1015">Disulfide bond</keyword>
<evidence type="ECO:0000313" key="8">
    <source>
        <dbReference type="Ensembl" id="ENSSHAP00000033149.1"/>
    </source>
</evidence>
<dbReference type="InterPro" id="IPR000566">
    <property type="entry name" value="Lipocln_cytosolic_FA-bd_dom"/>
</dbReference>
<dbReference type="AlphaFoldDB" id="A0A7N4P6X4"/>
<name>A0A7N4P6X4_SARHA</name>
<keyword evidence="4" id="KW-0732">Signal</keyword>
<evidence type="ECO:0000256" key="1">
    <source>
        <dbReference type="ARBA" id="ARBA00004613"/>
    </source>
</evidence>
<gene>
    <name evidence="8" type="primary">LOC111718789</name>
</gene>
<evidence type="ECO:0000313" key="9">
    <source>
        <dbReference type="Proteomes" id="UP000007648"/>
    </source>
</evidence>
<keyword evidence="5" id="KW-0494">Milk protein</keyword>
<dbReference type="Proteomes" id="UP000007648">
    <property type="component" value="Unassembled WGS sequence"/>
</dbReference>
<evidence type="ECO:0000256" key="3">
    <source>
        <dbReference type="ARBA" id="ARBA00022525"/>
    </source>
</evidence>
<accession>A0A7N4P6X4</accession>
<evidence type="ECO:0000256" key="4">
    <source>
        <dbReference type="ARBA" id="ARBA00022729"/>
    </source>
</evidence>
<reference evidence="8" key="2">
    <citation type="submission" date="2025-08" db="UniProtKB">
        <authorList>
            <consortium name="Ensembl"/>
        </authorList>
    </citation>
    <scope>IDENTIFICATION</scope>
</reference>
<dbReference type="Pfam" id="PF00061">
    <property type="entry name" value="Lipocalin"/>
    <property type="match status" value="1"/>
</dbReference>
<dbReference type="Ensembl" id="ENSSHAT00000033399.1">
    <property type="protein sequence ID" value="ENSSHAP00000033149.1"/>
    <property type="gene ID" value="ENSSHAG00000003729.2"/>
</dbReference>
<keyword evidence="3" id="KW-0964">Secreted</keyword>